<protein>
    <recommendedName>
        <fullName evidence="2">OmpR/PhoB-type domain-containing protein</fullName>
    </recommendedName>
</protein>
<dbReference type="InterPro" id="IPR016032">
    <property type="entry name" value="Sig_transdc_resp-reg_C-effctor"/>
</dbReference>
<dbReference type="GO" id="GO:0003677">
    <property type="term" value="F:DNA binding"/>
    <property type="evidence" value="ECO:0007669"/>
    <property type="project" value="UniProtKB-KW"/>
</dbReference>
<evidence type="ECO:0000259" key="2">
    <source>
        <dbReference type="SMART" id="SM00862"/>
    </source>
</evidence>
<evidence type="ECO:0000313" key="3">
    <source>
        <dbReference type="EMBL" id="KKE83386.1"/>
    </source>
</evidence>
<dbReference type="InterPro" id="IPR011990">
    <property type="entry name" value="TPR-like_helical_dom_sf"/>
</dbReference>
<dbReference type="AlphaFoldDB" id="A0A0F6AC46"/>
<reference evidence="3 4" key="1">
    <citation type="journal article" date="2015" name="BMC Genomics">
        <title>Genome mining reveals unlocked bioactive potential of marine Gram-negative bacteria.</title>
        <authorList>
            <person name="Machado H."/>
            <person name="Sonnenschein E.C."/>
            <person name="Melchiorsen J."/>
            <person name="Gram L."/>
        </authorList>
    </citation>
    <scope>NUCLEOTIDE SEQUENCE [LARGE SCALE GENOMIC DNA]</scope>
    <source>
        <strain evidence="3 4">S4054</strain>
    </source>
</reference>
<dbReference type="SUPFAM" id="SSF46894">
    <property type="entry name" value="C-terminal effector domain of the bipartite response regulators"/>
    <property type="match status" value="1"/>
</dbReference>
<dbReference type="GO" id="GO:0006355">
    <property type="term" value="P:regulation of DNA-templated transcription"/>
    <property type="evidence" value="ECO:0007669"/>
    <property type="project" value="InterPro"/>
</dbReference>
<dbReference type="RefSeq" id="WP_046356308.1">
    <property type="nucleotide sequence ID" value="NZ_AUXW01000147.1"/>
</dbReference>
<dbReference type="EMBL" id="AUXW01000147">
    <property type="protein sequence ID" value="KKE83386.1"/>
    <property type="molecule type" value="Genomic_DNA"/>
</dbReference>
<dbReference type="SUPFAM" id="SSF48452">
    <property type="entry name" value="TPR-like"/>
    <property type="match status" value="1"/>
</dbReference>
<evidence type="ECO:0000313" key="4">
    <source>
        <dbReference type="Proteomes" id="UP000033434"/>
    </source>
</evidence>
<organism evidence="3 4">
    <name type="scientific">Pseudoalteromonas luteoviolacea S4054</name>
    <dbReference type="NCBI Taxonomy" id="1129367"/>
    <lineage>
        <taxon>Bacteria</taxon>
        <taxon>Pseudomonadati</taxon>
        <taxon>Pseudomonadota</taxon>
        <taxon>Gammaproteobacteria</taxon>
        <taxon>Alteromonadales</taxon>
        <taxon>Pseudoalteromonadaceae</taxon>
        <taxon>Pseudoalteromonas</taxon>
    </lineage>
</organism>
<name>A0A0F6AC46_9GAMM</name>
<dbReference type="InterPro" id="IPR001867">
    <property type="entry name" value="OmpR/PhoB-type_DNA-bd"/>
</dbReference>
<sequence length="333" mass="37818">MATFKFLDFTFCDQSYQLCQSGKAIHIRPKTAQAIEVFINNPHSLITKDELHTALWGNSQHQDYRLFQVISEIRKLAPNENLIRTQPNHGYYWLAPIDKLAVKKSNKVTNYTIAVCLAISAITSTSFLIQENTAIEPILPPAFSSYTNAADAYRSQDYATAQKWLEFSLKENPYSQEAKLLLAEIKFSQQQLAHAKQLAHELVLENESQSYYRGQALSLLSRIATMQHNFKDALDFAIQGKKSAEEGFAICSAHMFEQQIAALISKQQDRPLNSKVRMQTDSEEVLSSNAENKIEKSEYAQLCKELKDSVTSKLECENVEFTAQLMGIRQFIT</sequence>
<keyword evidence="1" id="KW-0238">DNA-binding</keyword>
<comment type="caution">
    <text evidence="3">The sequence shown here is derived from an EMBL/GenBank/DDBJ whole genome shotgun (WGS) entry which is preliminary data.</text>
</comment>
<dbReference type="GO" id="GO:0000160">
    <property type="term" value="P:phosphorelay signal transduction system"/>
    <property type="evidence" value="ECO:0007669"/>
    <property type="project" value="InterPro"/>
</dbReference>
<dbReference type="InterPro" id="IPR036388">
    <property type="entry name" value="WH-like_DNA-bd_sf"/>
</dbReference>
<dbReference type="Gene3D" id="1.10.10.10">
    <property type="entry name" value="Winged helix-like DNA-binding domain superfamily/Winged helix DNA-binding domain"/>
    <property type="match status" value="1"/>
</dbReference>
<accession>A0A0F6AC46</accession>
<dbReference type="SMART" id="SM00862">
    <property type="entry name" value="Trans_reg_C"/>
    <property type="match status" value="1"/>
</dbReference>
<dbReference type="Pfam" id="PF14559">
    <property type="entry name" value="TPR_19"/>
    <property type="match status" value="1"/>
</dbReference>
<dbReference type="Proteomes" id="UP000033434">
    <property type="component" value="Unassembled WGS sequence"/>
</dbReference>
<gene>
    <name evidence="3" type="ORF">N479_14335</name>
</gene>
<evidence type="ECO:0000256" key="1">
    <source>
        <dbReference type="ARBA" id="ARBA00023125"/>
    </source>
</evidence>
<proteinExistence type="predicted"/>
<dbReference type="Pfam" id="PF00486">
    <property type="entry name" value="Trans_reg_C"/>
    <property type="match status" value="1"/>
</dbReference>
<feature type="domain" description="OmpR/PhoB-type" evidence="2">
    <location>
        <begin position="22"/>
        <end position="93"/>
    </location>
</feature>
<dbReference type="Gene3D" id="1.25.40.10">
    <property type="entry name" value="Tetratricopeptide repeat domain"/>
    <property type="match status" value="1"/>
</dbReference>
<dbReference type="PATRIC" id="fig|1129367.4.peg.2693"/>